<feature type="signal peptide" evidence="8">
    <location>
        <begin position="1"/>
        <end position="21"/>
    </location>
</feature>
<dbReference type="PANTHER" id="PTHR11452:SF75">
    <property type="entry name" value="ALPHA-GALACTOSIDASE MEL1"/>
    <property type="match status" value="1"/>
</dbReference>
<proteinExistence type="inferred from homology"/>
<dbReference type="InterPro" id="IPR002241">
    <property type="entry name" value="Glyco_hydro_27"/>
</dbReference>
<reference evidence="10 11" key="1">
    <citation type="journal article" date="2016" name="PLoS Pathog.">
        <title>Biosynthesis of antibiotic leucinostatins in bio-control fungus Purpureocillium lilacinum and their inhibition on phytophthora revealed by genome mining.</title>
        <authorList>
            <person name="Wang G."/>
            <person name="Liu Z."/>
            <person name="Lin R."/>
            <person name="Li E."/>
            <person name="Mao Z."/>
            <person name="Ling J."/>
            <person name="Yang Y."/>
            <person name="Yin W.B."/>
            <person name="Xie B."/>
        </authorList>
    </citation>
    <scope>NUCLEOTIDE SEQUENCE [LARGE SCALE GENOMIC DNA]</scope>
    <source>
        <strain evidence="10">170</strain>
    </source>
</reference>
<evidence type="ECO:0000313" key="11">
    <source>
        <dbReference type="Proteomes" id="UP000078397"/>
    </source>
</evidence>
<evidence type="ECO:0000256" key="2">
    <source>
        <dbReference type="ARBA" id="ARBA00009743"/>
    </source>
</evidence>
<keyword evidence="6 7" id="KW-0326">Glycosidase</keyword>
<dbReference type="Gene3D" id="3.20.20.70">
    <property type="entry name" value="Aldolase class I"/>
    <property type="match status" value="1"/>
</dbReference>
<keyword evidence="5 7" id="KW-0378">Hydrolase</keyword>
<dbReference type="FunFam" id="3.20.20.70:FF:000197">
    <property type="entry name" value="Alpha-galactosidase"/>
    <property type="match status" value="1"/>
</dbReference>
<comment type="similarity">
    <text evidence="2 7">Belongs to the glycosyl hydrolase 27 family.</text>
</comment>
<evidence type="ECO:0000256" key="1">
    <source>
        <dbReference type="ARBA" id="ARBA00001255"/>
    </source>
</evidence>
<dbReference type="STRING" id="1380566.A0A179FDX2"/>
<dbReference type="KEGG" id="pchm:VFPPC_09630"/>
<dbReference type="InterPro" id="IPR013780">
    <property type="entry name" value="Glyco_hydro_b"/>
</dbReference>
<organism evidence="10 11">
    <name type="scientific">Pochonia chlamydosporia 170</name>
    <dbReference type="NCBI Taxonomy" id="1380566"/>
    <lineage>
        <taxon>Eukaryota</taxon>
        <taxon>Fungi</taxon>
        <taxon>Dikarya</taxon>
        <taxon>Ascomycota</taxon>
        <taxon>Pezizomycotina</taxon>
        <taxon>Sordariomycetes</taxon>
        <taxon>Hypocreomycetidae</taxon>
        <taxon>Hypocreales</taxon>
        <taxon>Clavicipitaceae</taxon>
        <taxon>Pochonia</taxon>
    </lineage>
</organism>
<dbReference type="OrthoDB" id="5795902at2759"/>
<dbReference type="GeneID" id="28852130"/>
<evidence type="ECO:0000256" key="5">
    <source>
        <dbReference type="ARBA" id="ARBA00022801"/>
    </source>
</evidence>
<dbReference type="Proteomes" id="UP000078397">
    <property type="component" value="Unassembled WGS sequence"/>
</dbReference>
<feature type="domain" description="Alpha galactosidase C-terminal" evidence="9">
    <location>
        <begin position="339"/>
        <end position="407"/>
    </location>
</feature>
<dbReference type="InterPro" id="IPR013785">
    <property type="entry name" value="Aldolase_TIM"/>
</dbReference>
<dbReference type="Pfam" id="PF16499">
    <property type="entry name" value="Melibiase_2"/>
    <property type="match status" value="1"/>
</dbReference>
<dbReference type="GO" id="GO:0005975">
    <property type="term" value="P:carbohydrate metabolic process"/>
    <property type="evidence" value="ECO:0007669"/>
    <property type="project" value="InterPro"/>
</dbReference>
<evidence type="ECO:0000256" key="4">
    <source>
        <dbReference type="ARBA" id="ARBA00022729"/>
    </source>
</evidence>
<dbReference type="EMBL" id="LSBJ02000006">
    <property type="protein sequence ID" value="OAQ63714.1"/>
    <property type="molecule type" value="Genomic_DNA"/>
</dbReference>
<dbReference type="SUPFAM" id="SSF51445">
    <property type="entry name" value="(Trans)glycosidases"/>
    <property type="match status" value="1"/>
</dbReference>
<dbReference type="Gene3D" id="2.60.40.1180">
    <property type="entry name" value="Golgi alpha-mannosidase II"/>
    <property type="match status" value="1"/>
</dbReference>
<keyword evidence="11" id="KW-1185">Reference proteome</keyword>
<dbReference type="PRINTS" id="PR00740">
    <property type="entry name" value="GLHYDRLASE27"/>
</dbReference>
<keyword evidence="4 8" id="KW-0732">Signal</keyword>
<dbReference type="RefSeq" id="XP_018141294.1">
    <property type="nucleotide sequence ID" value="XM_018288136.1"/>
</dbReference>
<dbReference type="Pfam" id="PF17801">
    <property type="entry name" value="Melibiase_C"/>
    <property type="match status" value="1"/>
</dbReference>
<evidence type="ECO:0000256" key="6">
    <source>
        <dbReference type="ARBA" id="ARBA00023295"/>
    </source>
</evidence>
<name>A0A179FDX2_METCM</name>
<comment type="catalytic activity">
    <reaction evidence="1 7">
        <text>Hydrolysis of terminal, non-reducing alpha-D-galactose residues in alpha-D-galactosides, including galactose oligosaccharides, galactomannans and galactolipids.</text>
        <dbReference type="EC" id="3.2.1.22"/>
    </reaction>
</comment>
<dbReference type="InterPro" id="IPR041233">
    <property type="entry name" value="Melibiase_C"/>
</dbReference>
<dbReference type="PANTHER" id="PTHR11452">
    <property type="entry name" value="ALPHA-GALACTOSIDASE/ALPHA-N-ACETYLGALACTOSAMINIDASE"/>
    <property type="match status" value="1"/>
</dbReference>
<dbReference type="CDD" id="cd14792">
    <property type="entry name" value="GH27"/>
    <property type="match status" value="1"/>
</dbReference>
<evidence type="ECO:0000256" key="3">
    <source>
        <dbReference type="ARBA" id="ARBA00012755"/>
    </source>
</evidence>
<dbReference type="AlphaFoldDB" id="A0A179FDX2"/>
<comment type="caution">
    <text evidence="10">The sequence shown here is derived from an EMBL/GenBank/DDBJ whole genome shotgun (WGS) entry which is preliminary data.</text>
</comment>
<protein>
    <recommendedName>
        <fullName evidence="3 7">Alpha-galactosidase</fullName>
        <ecNumber evidence="3 7">3.2.1.22</ecNumber>
    </recommendedName>
    <alternativeName>
        <fullName evidence="7">Melibiase</fullName>
    </alternativeName>
</protein>
<evidence type="ECO:0000256" key="8">
    <source>
        <dbReference type="SAM" id="SignalP"/>
    </source>
</evidence>
<gene>
    <name evidence="10" type="ORF">VFPPC_09630</name>
</gene>
<keyword evidence="7" id="KW-1015">Disulfide bond</keyword>
<evidence type="ECO:0000313" key="10">
    <source>
        <dbReference type="EMBL" id="OAQ63714.1"/>
    </source>
</evidence>
<dbReference type="GO" id="GO:0004557">
    <property type="term" value="F:alpha-galactosidase activity"/>
    <property type="evidence" value="ECO:0007669"/>
    <property type="project" value="UniProtKB-EC"/>
</dbReference>
<dbReference type="EC" id="3.2.1.22" evidence="3 7"/>
<feature type="chain" id="PRO_5008101571" description="Alpha-galactosidase" evidence="8">
    <location>
        <begin position="22"/>
        <end position="498"/>
    </location>
</feature>
<sequence length="498" mass="54169">MLSNYLGHSLVAVFLVRVADASFFQDQNSKFPDSTVGRTPALGWNSWNTFKCAGATATNALAVADGFVELGLKDVGYTYVNIDDCWSAKSRTAGQLVPDPDKWPNGIKAVVDKIHEKGLKFGLYGDSGTKTCAGYPGSKGFEFEDAQTLASWGVDYWKYDNCYTPCTSSQASCGGGRPIGNSREWYEPMRNAFLNISRPILFSVCQWGRDNVWTWGANYGNSWRMSSDISPTWDSVAKIARMAGSISQYAGPGGFNDLDMLEIGNGELTVAEQRAHFGIWAIAKSPLILGCDLSKISPKSLAIIKNKGIISINQDPLGKAAGYFIPTGKRPPRSGELYPYWSGLLSDGVVIGLVAANGAETLSVNFTDVPGLGAGAYDWIEYYSGKTGTSTSVSFSLDSHDMAVVKVNTARVITDQTCQHNNDAGRWKSELKPSDRLRELCSSGGGCYRAEKGYMCVTGDLNQCDRAVNSAREWESQHGDWWLWSIVSCGGLRVTITE</sequence>
<dbReference type="InterPro" id="IPR017853">
    <property type="entry name" value="GH"/>
</dbReference>
<evidence type="ECO:0000256" key="7">
    <source>
        <dbReference type="RuleBase" id="RU361168"/>
    </source>
</evidence>
<accession>A0A179FDX2</accession>
<evidence type="ECO:0000259" key="9">
    <source>
        <dbReference type="Pfam" id="PF17801"/>
    </source>
</evidence>